<comment type="subunit">
    <text evidence="9">Part of a complex composed of FtsB, FtsL and FtsQ.</text>
</comment>
<evidence type="ECO:0000259" key="12">
    <source>
        <dbReference type="PROSITE" id="PS51779"/>
    </source>
</evidence>
<feature type="compositionally biased region" description="Low complexity" evidence="11">
    <location>
        <begin position="38"/>
        <end position="47"/>
    </location>
</feature>
<dbReference type="Gene3D" id="3.10.20.310">
    <property type="entry name" value="membrane protein fhac"/>
    <property type="match status" value="1"/>
</dbReference>
<dbReference type="GO" id="GO:0005886">
    <property type="term" value="C:plasma membrane"/>
    <property type="evidence" value="ECO:0007669"/>
    <property type="project" value="UniProtKB-SubCell"/>
</dbReference>
<feature type="region of interest" description="Disordered" evidence="11">
    <location>
        <begin position="1"/>
        <end position="48"/>
    </location>
</feature>
<keyword evidence="14" id="KW-1185">Reference proteome</keyword>
<dbReference type="HAMAP" id="MF_00911">
    <property type="entry name" value="FtsQ_subfam"/>
    <property type="match status" value="1"/>
</dbReference>
<evidence type="ECO:0000256" key="4">
    <source>
        <dbReference type="ARBA" id="ARBA00022618"/>
    </source>
</evidence>
<dbReference type="PANTHER" id="PTHR35851">
    <property type="entry name" value="CELL DIVISION PROTEIN FTSQ"/>
    <property type="match status" value="1"/>
</dbReference>
<dbReference type="Pfam" id="PF03799">
    <property type="entry name" value="FtsQ_DivIB_C"/>
    <property type="match status" value="1"/>
</dbReference>
<proteinExistence type="inferred from homology"/>
<feature type="domain" description="POTRA" evidence="12">
    <location>
        <begin position="120"/>
        <end position="189"/>
    </location>
</feature>
<keyword evidence="3 9" id="KW-0997">Cell inner membrane</keyword>
<comment type="caution">
    <text evidence="13">The sequence shown here is derived from an EMBL/GenBank/DDBJ whole genome shotgun (WGS) entry which is preliminary data.</text>
</comment>
<dbReference type="RefSeq" id="WP_259053717.1">
    <property type="nucleotide sequence ID" value="NZ_JANUCT010000001.1"/>
</dbReference>
<evidence type="ECO:0000256" key="11">
    <source>
        <dbReference type="SAM" id="MobiDB-lite"/>
    </source>
</evidence>
<dbReference type="GO" id="GO:0032153">
    <property type="term" value="C:cell division site"/>
    <property type="evidence" value="ECO:0007669"/>
    <property type="project" value="UniProtKB-UniRule"/>
</dbReference>
<dbReference type="PANTHER" id="PTHR35851:SF1">
    <property type="entry name" value="CELL DIVISION PROTEIN FTSQ"/>
    <property type="match status" value="1"/>
</dbReference>
<keyword evidence="10" id="KW-0175">Coiled coil</keyword>
<evidence type="ECO:0000256" key="6">
    <source>
        <dbReference type="ARBA" id="ARBA00022989"/>
    </source>
</evidence>
<keyword evidence="7 9" id="KW-0472">Membrane</keyword>
<evidence type="ECO:0000256" key="7">
    <source>
        <dbReference type="ARBA" id="ARBA00023136"/>
    </source>
</evidence>
<evidence type="ECO:0000256" key="2">
    <source>
        <dbReference type="ARBA" id="ARBA00022475"/>
    </source>
</evidence>
<accession>A0AAE3HJW8</accession>
<feature type="coiled-coil region" evidence="10">
    <location>
        <begin position="229"/>
        <end position="256"/>
    </location>
</feature>
<evidence type="ECO:0000256" key="8">
    <source>
        <dbReference type="ARBA" id="ARBA00023306"/>
    </source>
</evidence>
<evidence type="ECO:0000313" key="14">
    <source>
        <dbReference type="Proteomes" id="UP001204445"/>
    </source>
</evidence>
<dbReference type="InterPro" id="IPR013685">
    <property type="entry name" value="POTRA_FtsQ_type"/>
</dbReference>
<dbReference type="GO" id="GO:0090529">
    <property type="term" value="P:cell septum assembly"/>
    <property type="evidence" value="ECO:0007669"/>
    <property type="project" value="InterPro"/>
</dbReference>
<evidence type="ECO:0000256" key="3">
    <source>
        <dbReference type="ARBA" id="ARBA00022519"/>
    </source>
</evidence>
<dbReference type="EMBL" id="JANUCT010000001">
    <property type="protein sequence ID" value="MCS3902257.1"/>
    <property type="molecule type" value="Genomic_DNA"/>
</dbReference>
<dbReference type="InterPro" id="IPR005548">
    <property type="entry name" value="Cell_div_FtsQ/DivIB_C"/>
</dbReference>
<evidence type="ECO:0000256" key="9">
    <source>
        <dbReference type="HAMAP-Rule" id="MF_00911"/>
    </source>
</evidence>
<comment type="similarity">
    <text evidence="9">Belongs to the FtsQ/DivIB family. FtsQ subfamily.</text>
</comment>
<keyword evidence="6 9" id="KW-1133">Transmembrane helix</keyword>
<dbReference type="Gene3D" id="3.40.50.11690">
    <property type="entry name" value="Cell division protein FtsQ/DivIB"/>
    <property type="match status" value="1"/>
</dbReference>
<dbReference type="Proteomes" id="UP001204445">
    <property type="component" value="Unassembled WGS sequence"/>
</dbReference>
<comment type="subcellular location">
    <subcellularLocation>
        <location evidence="9">Cell inner membrane</location>
        <topology evidence="9">Single-pass type II membrane protein</topology>
    </subcellularLocation>
    <subcellularLocation>
        <location evidence="1">Membrane</location>
    </subcellularLocation>
    <text evidence="9">Localizes to the division septum.</text>
</comment>
<dbReference type="InterPro" id="IPR034746">
    <property type="entry name" value="POTRA"/>
</dbReference>
<gene>
    <name evidence="9" type="primary">ftsQ</name>
    <name evidence="13" type="ORF">J2T55_000249</name>
</gene>
<comment type="function">
    <text evidence="9">Essential cell division protein. May link together the upstream cell division proteins, which are predominantly cytoplasmic, with the downstream cell division proteins, which are predominantly periplasmic. May control correct divisome assembly.</text>
</comment>
<dbReference type="InterPro" id="IPR045335">
    <property type="entry name" value="FtsQ_C_sf"/>
</dbReference>
<name>A0AAE3HJW8_9GAMM</name>
<keyword evidence="2 9" id="KW-1003">Cell membrane</keyword>
<dbReference type="AlphaFoldDB" id="A0AAE3HJW8"/>
<sequence>MSTLDPLSDFHLPGPAARDDDHDRDTADLHLRGRDDAAPATQADASAEVPEHDFEAAAAMDDFDDVADGAADTDVDSAVDVDGGAPVAAAGSRRGSLATAALIAAGLIGLGWYLAQPETLPIKQVSVEGEFRELSRQELQALVSNELQGGFFSVDVSAIRNALTANAWVSDVQVQRVWPDALKIAVREQVPLARWNDTGLVNAAGDYFEPQSVSGFSDLPQINGPAGQQAQLSERLQELQQTLGELQLAVRELNLSERRAWSFTTTGGLHVVLGRQDFDTRLQRFVELVATSLGERLDSAAYIDMRYTNGFAVRFNDAAAEGKDNASKDNDGNGAA</sequence>
<keyword evidence="5 9" id="KW-0812">Transmembrane</keyword>
<keyword evidence="4 9" id="KW-0132">Cell division</keyword>
<reference evidence="13" key="1">
    <citation type="submission" date="2022-08" db="EMBL/GenBank/DDBJ databases">
        <title>Genomic Encyclopedia of Type Strains, Phase III (KMG-III): the genomes of soil and plant-associated and newly described type strains.</title>
        <authorList>
            <person name="Whitman W."/>
        </authorList>
    </citation>
    <scope>NUCLEOTIDE SEQUENCE</scope>
    <source>
        <strain evidence="13">HMT 1</strain>
    </source>
</reference>
<protein>
    <recommendedName>
        <fullName evidence="9">Cell division protein FtsQ</fullName>
    </recommendedName>
</protein>
<evidence type="ECO:0000256" key="1">
    <source>
        <dbReference type="ARBA" id="ARBA00004370"/>
    </source>
</evidence>
<organism evidence="13 14">
    <name type="scientific">Methylohalomonas lacus</name>
    <dbReference type="NCBI Taxonomy" id="398773"/>
    <lineage>
        <taxon>Bacteria</taxon>
        <taxon>Pseudomonadati</taxon>
        <taxon>Pseudomonadota</taxon>
        <taxon>Gammaproteobacteria</taxon>
        <taxon>Methylohalomonadales</taxon>
        <taxon>Methylohalomonadaceae</taxon>
        <taxon>Methylohalomonas</taxon>
    </lineage>
</organism>
<keyword evidence="8 9" id="KW-0131">Cell cycle</keyword>
<dbReference type="Pfam" id="PF08478">
    <property type="entry name" value="POTRA_1"/>
    <property type="match status" value="1"/>
</dbReference>
<dbReference type="GO" id="GO:0043093">
    <property type="term" value="P:FtsZ-dependent cytokinesis"/>
    <property type="evidence" value="ECO:0007669"/>
    <property type="project" value="UniProtKB-UniRule"/>
</dbReference>
<dbReference type="PROSITE" id="PS51779">
    <property type="entry name" value="POTRA"/>
    <property type="match status" value="1"/>
</dbReference>
<dbReference type="InterPro" id="IPR026579">
    <property type="entry name" value="FtsQ"/>
</dbReference>
<feature type="compositionally biased region" description="Basic and acidic residues" evidence="11">
    <location>
        <begin position="17"/>
        <end position="37"/>
    </location>
</feature>
<evidence type="ECO:0000313" key="13">
    <source>
        <dbReference type="EMBL" id="MCS3902257.1"/>
    </source>
</evidence>
<evidence type="ECO:0000256" key="10">
    <source>
        <dbReference type="SAM" id="Coils"/>
    </source>
</evidence>
<evidence type="ECO:0000256" key="5">
    <source>
        <dbReference type="ARBA" id="ARBA00022692"/>
    </source>
</evidence>